<dbReference type="Proteomes" id="UP000650224">
    <property type="component" value="Unassembled WGS sequence"/>
</dbReference>
<evidence type="ECO:0000313" key="1">
    <source>
        <dbReference type="EMBL" id="MBD8030163.1"/>
    </source>
</evidence>
<dbReference type="InterPro" id="IPR023833">
    <property type="entry name" value="Signal_pept_SipW-depend-type"/>
</dbReference>
<comment type="caution">
    <text evidence="1">The sequence shown here is derived from an EMBL/GenBank/DDBJ whole genome shotgun (WGS) entry which is preliminary data.</text>
</comment>
<name>A0A8I0HHL4_9CORY</name>
<accession>A0A8I0HHL4</accession>
<evidence type="ECO:0008006" key="3">
    <source>
        <dbReference type="Google" id="ProtNLM"/>
    </source>
</evidence>
<sequence length="198" mass="20432">MAQKRQLRAVLASAVVLGFGAVTTLALWSDSDTIFGTFTSTGFTVESASAADGEFREQSGSGGADDAVTLNFGIPFGGLVPGEPVETELWFRMATATSGEVQVLAPTVEQTDLNEYLDIEVATGACSIHGQVLQSGVLGELTPSTQTLKLPPGDDSGSGAAQAVCIEATLLDTADLGVGNYSTGAVEWNFHVTERVVG</sequence>
<dbReference type="EMBL" id="JACSPR010000004">
    <property type="protein sequence ID" value="MBD8030163.1"/>
    <property type="molecule type" value="Genomic_DNA"/>
</dbReference>
<organism evidence="1 2">
    <name type="scientific">Corynebacterium gallinarum</name>
    <dbReference type="NCBI Taxonomy" id="2762214"/>
    <lineage>
        <taxon>Bacteria</taxon>
        <taxon>Bacillati</taxon>
        <taxon>Actinomycetota</taxon>
        <taxon>Actinomycetes</taxon>
        <taxon>Mycobacteriales</taxon>
        <taxon>Corynebacteriaceae</taxon>
        <taxon>Corynebacterium</taxon>
    </lineage>
</organism>
<evidence type="ECO:0000313" key="2">
    <source>
        <dbReference type="Proteomes" id="UP000650224"/>
    </source>
</evidence>
<keyword evidence="2" id="KW-1185">Reference proteome</keyword>
<protein>
    <recommendedName>
        <fullName evidence="3">SipW-cognate class signal peptide</fullName>
    </recommendedName>
</protein>
<reference evidence="1 2" key="1">
    <citation type="submission" date="2020-08" db="EMBL/GenBank/DDBJ databases">
        <title>A Genomic Blueprint of the Chicken Gut Microbiome.</title>
        <authorList>
            <person name="Gilroy R."/>
            <person name="Ravi A."/>
            <person name="Getino M."/>
            <person name="Pursley I."/>
            <person name="Horton D.L."/>
            <person name="Alikhan N.-F."/>
            <person name="Baker D."/>
            <person name="Gharbi K."/>
            <person name="Hall N."/>
            <person name="Watson M."/>
            <person name="Adriaenssens E.M."/>
            <person name="Foster-Nyarko E."/>
            <person name="Jarju S."/>
            <person name="Secka A."/>
            <person name="Antonio M."/>
            <person name="Oren A."/>
            <person name="Chaudhuri R."/>
            <person name="La Ragione R.M."/>
            <person name="Hildebrand F."/>
            <person name="Pallen M.J."/>
        </authorList>
    </citation>
    <scope>NUCLEOTIDE SEQUENCE [LARGE SCALE GENOMIC DNA]</scope>
    <source>
        <strain evidence="1 2">Sa1YVA5</strain>
    </source>
</reference>
<dbReference type="NCBIfam" id="TIGR04088">
    <property type="entry name" value="cognate_SipW"/>
    <property type="match status" value="1"/>
</dbReference>
<proteinExistence type="predicted"/>
<gene>
    <name evidence="1" type="ORF">H9627_07485</name>
</gene>
<dbReference type="AlphaFoldDB" id="A0A8I0HHL4"/>
<dbReference type="RefSeq" id="WP_191733381.1">
    <property type="nucleotide sequence ID" value="NZ_JACSPR010000004.1"/>
</dbReference>